<dbReference type="InterPro" id="IPR003594">
    <property type="entry name" value="HATPase_dom"/>
</dbReference>
<dbReference type="Pfam" id="PF02518">
    <property type="entry name" value="HATPase_c"/>
    <property type="match status" value="1"/>
</dbReference>
<dbReference type="InterPro" id="IPR013655">
    <property type="entry name" value="PAS_fold_3"/>
</dbReference>
<dbReference type="PANTHER" id="PTHR43304:SF1">
    <property type="entry name" value="PAC DOMAIN-CONTAINING PROTEIN"/>
    <property type="match status" value="1"/>
</dbReference>
<reference evidence="9 10" key="1">
    <citation type="submission" date="2020-07" db="EMBL/GenBank/DDBJ databases">
        <authorList>
            <person name="Feng X."/>
        </authorList>
    </citation>
    <scope>NUCLEOTIDE SEQUENCE [LARGE SCALE GENOMIC DNA]</scope>
    <source>
        <strain evidence="9 10">JCM31066</strain>
    </source>
</reference>
<dbReference type="Gene3D" id="3.30.450.20">
    <property type="entry name" value="PAS domain"/>
    <property type="match status" value="1"/>
</dbReference>
<dbReference type="SMART" id="SM00388">
    <property type="entry name" value="HisKA"/>
    <property type="match status" value="1"/>
</dbReference>
<dbReference type="RefSeq" id="WP_185675794.1">
    <property type="nucleotide sequence ID" value="NZ_JACHVB010000034.1"/>
</dbReference>
<keyword evidence="3" id="KW-0597">Phosphoprotein</keyword>
<gene>
    <name evidence="9" type="ORF">H5P28_11235</name>
</gene>
<evidence type="ECO:0000256" key="5">
    <source>
        <dbReference type="ARBA" id="ARBA00022777"/>
    </source>
</evidence>
<comment type="catalytic activity">
    <reaction evidence="1">
        <text>ATP + protein L-histidine = ADP + protein N-phospho-L-histidine.</text>
        <dbReference type="EC" id="2.7.13.3"/>
    </reaction>
</comment>
<dbReference type="InterPro" id="IPR035965">
    <property type="entry name" value="PAS-like_dom_sf"/>
</dbReference>
<accession>A0A842HEH6</accession>
<dbReference type="SUPFAM" id="SSF55785">
    <property type="entry name" value="PYP-like sensor domain (PAS domain)"/>
    <property type="match status" value="1"/>
</dbReference>
<feature type="domain" description="Histidine kinase" evidence="7">
    <location>
        <begin position="146"/>
        <end position="360"/>
    </location>
</feature>
<dbReference type="InterPro" id="IPR036890">
    <property type="entry name" value="HATPase_C_sf"/>
</dbReference>
<keyword evidence="6" id="KW-0175">Coiled coil</keyword>
<name>A0A842HEH6_9BACT</name>
<keyword evidence="4" id="KW-0808">Transferase</keyword>
<keyword evidence="10" id="KW-1185">Reference proteome</keyword>
<evidence type="ECO:0000313" key="9">
    <source>
        <dbReference type="EMBL" id="MBC2594832.1"/>
    </source>
</evidence>
<evidence type="ECO:0000313" key="10">
    <source>
        <dbReference type="Proteomes" id="UP000546464"/>
    </source>
</evidence>
<evidence type="ECO:0000256" key="4">
    <source>
        <dbReference type="ARBA" id="ARBA00022679"/>
    </source>
</evidence>
<dbReference type="AlphaFoldDB" id="A0A842HEH6"/>
<dbReference type="InterPro" id="IPR004358">
    <property type="entry name" value="Sig_transdc_His_kin-like_C"/>
</dbReference>
<organism evidence="9 10">
    <name type="scientific">Ruficoccus amylovorans</name>
    <dbReference type="NCBI Taxonomy" id="1804625"/>
    <lineage>
        <taxon>Bacteria</taxon>
        <taxon>Pseudomonadati</taxon>
        <taxon>Verrucomicrobiota</taxon>
        <taxon>Opitutia</taxon>
        <taxon>Puniceicoccales</taxon>
        <taxon>Cerasicoccaceae</taxon>
        <taxon>Ruficoccus</taxon>
    </lineage>
</organism>
<sequence>MSIQNTSEYSLEPFFESLPELLCIAGFDGYFKKISPALCRLLKYTEAELFARPINTFVHPEDQTLTETHRRNLYAGKPLINYENRYLTKDGETVWLCWNSIPQKEKNLVYAIAKNITLYKEHEEARNSMLAEMTRTNERLKQMNYATSHDLRTPVANLISIFSLLDHSKITDPQTQEFIHMLSGAAEELEQMLNRYLDQIEQGHAADVQLETLSIEKTVEKVQKPLSYLIAGAHARITLDLKAFDTLVFKQSYLEGIFLNLITNSIKYAHPDRAPQITIETRLVDGEKQIRYTDNGIGFDSESQKDRIFRLHEKFHNNKDGKGIGLYLIACHLRELGGHIEVSSQVNVGTTFTLHFAAQEVAGG</sequence>
<dbReference type="NCBIfam" id="TIGR00229">
    <property type="entry name" value="sensory_box"/>
    <property type="match status" value="1"/>
</dbReference>
<dbReference type="PANTHER" id="PTHR43304">
    <property type="entry name" value="PHYTOCHROME-LIKE PROTEIN CPH1"/>
    <property type="match status" value="1"/>
</dbReference>
<feature type="coiled-coil region" evidence="6">
    <location>
        <begin position="179"/>
        <end position="206"/>
    </location>
</feature>
<comment type="caution">
    <text evidence="9">The sequence shown here is derived from an EMBL/GenBank/DDBJ whole genome shotgun (WGS) entry which is preliminary data.</text>
</comment>
<dbReference type="CDD" id="cd00082">
    <property type="entry name" value="HisKA"/>
    <property type="match status" value="1"/>
</dbReference>
<proteinExistence type="predicted"/>
<keyword evidence="5 9" id="KW-0418">Kinase</keyword>
<dbReference type="Pfam" id="PF08447">
    <property type="entry name" value="PAS_3"/>
    <property type="match status" value="1"/>
</dbReference>
<dbReference type="SMART" id="SM00387">
    <property type="entry name" value="HATPase_c"/>
    <property type="match status" value="1"/>
</dbReference>
<dbReference type="PROSITE" id="PS50112">
    <property type="entry name" value="PAS"/>
    <property type="match status" value="1"/>
</dbReference>
<dbReference type="PRINTS" id="PR00344">
    <property type="entry name" value="BCTRLSENSOR"/>
</dbReference>
<evidence type="ECO:0000259" key="7">
    <source>
        <dbReference type="PROSITE" id="PS50109"/>
    </source>
</evidence>
<dbReference type="SMART" id="SM00091">
    <property type="entry name" value="PAS"/>
    <property type="match status" value="1"/>
</dbReference>
<dbReference type="EMBL" id="JACHVB010000034">
    <property type="protein sequence ID" value="MBC2594832.1"/>
    <property type="molecule type" value="Genomic_DNA"/>
</dbReference>
<evidence type="ECO:0000256" key="1">
    <source>
        <dbReference type="ARBA" id="ARBA00000085"/>
    </source>
</evidence>
<dbReference type="PROSITE" id="PS50109">
    <property type="entry name" value="HIS_KIN"/>
    <property type="match status" value="1"/>
</dbReference>
<evidence type="ECO:0000256" key="2">
    <source>
        <dbReference type="ARBA" id="ARBA00012438"/>
    </source>
</evidence>
<dbReference type="InterPro" id="IPR000014">
    <property type="entry name" value="PAS"/>
</dbReference>
<dbReference type="CDD" id="cd00130">
    <property type="entry name" value="PAS"/>
    <property type="match status" value="1"/>
</dbReference>
<evidence type="ECO:0000256" key="6">
    <source>
        <dbReference type="SAM" id="Coils"/>
    </source>
</evidence>
<protein>
    <recommendedName>
        <fullName evidence="2">histidine kinase</fullName>
        <ecNumber evidence="2">2.7.13.3</ecNumber>
    </recommendedName>
</protein>
<dbReference type="InterPro" id="IPR052162">
    <property type="entry name" value="Sensor_kinase/Photoreceptor"/>
</dbReference>
<dbReference type="SUPFAM" id="SSF55874">
    <property type="entry name" value="ATPase domain of HSP90 chaperone/DNA topoisomerase II/histidine kinase"/>
    <property type="match status" value="1"/>
</dbReference>
<dbReference type="EC" id="2.7.13.3" evidence="2"/>
<dbReference type="Pfam" id="PF00512">
    <property type="entry name" value="HisKA"/>
    <property type="match status" value="1"/>
</dbReference>
<dbReference type="Proteomes" id="UP000546464">
    <property type="component" value="Unassembled WGS sequence"/>
</dbReference>
<dbReference type="Gene3D" id="1.10.287.130">
    <property type="match status" value="1"/>
</dbReference>
<dbReference type="InterPro" id="IPR005467">
    <property type="entry name" value="His_kinase_dom"/>
</dbReference>
<dbReference type="InterPro" id="IPR036097">
    <property type="entry name" value="HisK_dim/P_sf"/>
</dbReference>
<evidence type="ECO:0000256" key="3">
    <source>
        <dbReference type="ARBA" id="ARBA00022553"/>
    </source>
</evidence>
<evidence type="ECO:0000259" key="8">
    <source>
        <dbReference type="PROSITE" id="PS50112"/>
    </source>
</evidence>
<dbReference type="InterPro" id="IPR003661">
    <property type="entry name" value="HisK_dim/P_dom"/>
</dbReference>
<dbReference type="Gene3D" id="3.30.565.10">
    <property type="entry name" value="Histidine kinase-like ATPase, C-terminal domain"/>
    <property type="match status" value="1"/>
</dbReference>
<dbReference type="GO" id="GO:0000155">
    <property type="term" value="F:phosphorelay sensor kinase activity"/>
    <property type="evidence" value="ECO:0007669"/>
    <property type="project" value="InterPro"/>
</dbReference>
<dbReference type="SUPFAM" id="SSF47384">
    <property type="entry name" value="Homodimeric domain of signal transducing histidine kinase"/>
    <property type="match status" value="1"/>
</dbReference>
<feature type="domain" description="PAS" evidence="8">
    <location>
        <begin position="7"/>
        <end position="77"/>
    </location>
</feature>